<feature type="compositionally biased region" description="Low complexity" evidence="1">
    <location>
        <begin position="203"/>
        <end position="219"/>
    </location>
</feature>
<keyword evidence="3" id="KW-1185">Reference proteome</keyword>
<evidence type="ECO:0000313" key="3">
    <source>
        <dbReference type="Proteomes" id="UP000243528"/>
    </source>
</evidence>
<sequence>MSQGTSTSGQSNTPDDDTPNGGRIRTALGPFGMVPAGVIESGLSDAAVRLYAYLWRRTQNENHGRPSMATVGNDLGWSREKAKTTMRQLRESGLLTIVERFAQDGGQETNDYVLEWSSDVAPVVPYPEKTPRASRSATPPLFSEEAPQEETQEEAASGEQTPRVNADPGVTHDPGVNADPQPVPDPQGGHGRPPKKTTPPSPSTRGADSTTTPADGGTATPAARVAEAWTDAYAAAHTTPATAPMCAKATRTALELLDQGLAVEVITAAARAAGSEGVPWIDRYVARVTRVPGPAQAAPAAQWSISRRTYGAPQPDSTPTPTATRKSEACPTHPGHPADNCGGCRADARADEARPTRPYVDLRAERA</sequence>
<dbReference type="AlphaFoldDB" id="A0A2P8DF45"/>
<dbReference type="Gene3D" id="1.10.10.10">
    <property type="entry name" value="Winged helix-like DNA-binding domain superfamily/Winged helix DNA-binding domain"/>
    <property type="match status" value="1"/>
</dbReference>
<dbReference type="EMBL" id="PYGE01000028">
    <property type="protein sequence ID" value="PSK95829.1"/>
    <property type="molecule type" value="Genomic_DNA"/>
</dbReference>
<reference evidence="2 3" key="1">
    <citation type="submission" date="2018-03" db="EMBL/GenBank/DDBJ databases">
        <title>Genomic Encyclopedia of Archaeal and Bacterial Type Strains, Phase II (KMG-II): from individual species to whole genera.</title>
        <authorList>
            <person name="Goeker M."/>
        </authorList>
    </citation>
    <scope>NUCLEOTIDE SEQUENCE [LARGE SCALE GENOMIC DNA]</scope>
    <source>
        <strain evidence="2 3">DSM 45211</strain>
    </source>
</reference>
<name>A0A2P8DF45_9ACTN</name>
<gene>
    <name evidence="2" type="ORF">CLV30_12881</name>
</gene>
<feature type="compositionally biased region" description="Basic and acidic residues" evidence="1">
    <location>
        <begin position="346"/>
        <end position="367"/>
    </location>
</feature>
<protein>
    <recommendedName>
        <fullName evidence="4">Helix-turn-helix protein</fullName>
    </recommendedName>
</protein>
<proteinExistence type="predicted"/>
<dbReference type="Proteomes" id="UP000243528">
    <property type="component" value="Unassembled WGS sequence"/>
</dbReference>
<feature type="region of interest" description="Disordered" evidence="1">
    <location>
        <begin position="297"/>
        <end position="367"/>
    </location>
</feature>
<dbReference type="InterPro" id="IPR036388">
    <property type="entry name" value="WH-like_DNA-bd_sf"/>
</dbReference>
<feature type="compositionally biased region" description="Low complexity" evidence="1">
    <location>
        <begin position="1"/>
        <end position="11"/>
    </location>
</feature>
<feature type="compositionally biased region" description="Polar residues" evidence="1">
    <location>
        <begin position="315"/>
        <end position="324"/>
    </location>
</feature>
<feature type="region of interest" description="Disordered" evidence="1">
    <location>
        <begin position="1"/>
        <end position="27"/>
    </location>
</feature>
<evidence type="ECO:0000256" key="1">
    <source>
        <dbReference type="SAM" id="MobiDB-lite"/>
    </source>
</evidence>
<organism evidence="2 3">
    <name type="scientific">Haloactinopolyspora alba</name>
    <dbReference type="NCBI Taxonomy" id="648780"/>
    <lineage>
        <taxon>Bacteria</taxon>
        <taxon>Bacillati</taxon>
        <taxon>Actinomycetota</taxon>
        <taxon>Actinomycetes</taxon>
        <taxon>Jiangellales</taxon>
        <taxon>Jiangellaceae</taxon>
        <taxon>Haloactinopolyspora</taxon>
    </lineage>
</organism>
<comment type="caution">
    <text evidence="2">The sequence shown here is derived from an EMBL/GenBank/DDBJ whole genome shotgun (WGS) entry which is preliminary data.</text>
</comment>
<evidence type="ECO:0008006" key="4">
    <source>
        <dbReference type="Google" id="ProtNLM"/>
    </source>
</evidence>
<feature type="region of interest" description="Disordered" evidence="1">
    <location>
        <begin position="123"/>
        <end position="219"/>
    </location>
</feature>
<evidence type="ECO:0000313" key="2">
    <source>
        <dbReference type="EMBL" id="PSK95829.1"/>
    </source>
</evidence>
<accession>A0A2P8DF45</accession>